<sequence length="438" mass="47579">MAPKLSFCFLSLVVVVFTTLSSSAALLSSSDFPSSPPPSYPKAMSDLKEAIVKGLGFQADDFKISGFDVRDVLVGRSVAYEFDIEIDKQVLPFQLLEDVNRWEYVDLPIFRVEEEPVRPGDENGIVKHSGKPDNGLPVLAPFQLAGPMEIWIQDAKNMRISLPHDVDAGVLKKVILADGAVVTVKGARSVGLRHPVDLPLPFNRSQNGFASGLMALSEQLRHASRNQEAPLLSLRIVGPTSIASPSPSSSSSSSSNRLILKRLAPGLVELSSFSKTQPFDAFSPLDLEEAGSVLTPKHFTTMWPFASVNGSNANLLGFEKLLVSVLGPKANKKGSFRLLKADVSAQTFVKIGFGVEKKVKEGDGLDWEGFPEWRTKPETVRMHFEVLAKVDGDRVVPERVMQVNPAVVEDAVASNVLMGNVTMSKIPIVHTPSKPLTL</sequence>
<feature type="chain" id="PRO_5012880805" description="Tunicamycin induced 1" evidence="1">
    <location>
        <begin position="24"/>
        <end position="438"/>
    </location>
</feature>
<accession>A0A2C9V679</accession>
<evidence type="ECO:0000313" key="3">
    <source>
        <dbReference type="Proteomes" id="UP000091857"/>
    </source>
</evidence>
<dbReference type="AlphaFoldDB" id="A0A2C9V679"/>
<dbReference type="Proteomes" id="UP000091857">
    <property type="component" value="Chromosome 10"/>
</dbReference>
<proteinExistence type="predicted"/>
<evidence type="ECO:0000256" key="1">
    <source>
        <dbReference type="SAM" id="SignalP"/>
    </source>
</evidence>
<protein>
    <recommendedName>
        <fullName evidence="4">Tunicamycin induced 1</fullName>
    </recommendedName>
</protein>
<keyword evidence="3" id="KW-1185">Reference proteome</keyword>
<dbReference type="OMA" id="INPPYPK"/>
<keyword evidence="1" id="KW-0732">Signal</keyword>
<dbReference type="Gramene" id="Manes.10G090700.1.v8.1">
    <property type="protein sequence ID" value="Manes.10G090700.1.v8.1.CDS"/>
    <property type="gene ID" value="Manes.10G090700.v8.1"/>
</dbReference>
<reference evidence="3" key="1">
    <citation type="journal article" date="2016" name="Nat. Biotechnol.">
        <title>Sequencing wild and cultivated cassava and related species reveals extensive interspecific hybridization and genetic diversity.</title>
        <authorList>
            <person name="Bredeson J.V."/>
            <person name="Lyons J.B."/>
            <person name="Prochnik S.E."/>
            <person name="Wu G.A."/>
            <person name="Ha C.M."/>
            <person name="Edsinger-Gonzales E."/>
            <person name="Grimwood J."/>
            <person name="Schmutz J."/>
            <person name="Rabbi I.Y."/>
            <person name="Egesi C."/>
            <person name="Nauluvula P."/>
            <person name="Lebot V."/>
            <person name="Ndunguru J."/>
            <person name="Mkamilo G."/>
            <person name="Bart R.S."/>
            <person name="Setter T.L."/>
            <person name="Gleadow R.M."/>
            <person name="Kulakow P."/>
            <person name="Ferguson M.E."/>
            <person name="Rounsley S."/>
            <person name="Rokhsar D.S."/>
        </authorList>
    </citation>
    <scope>NUCLEOTIDE SEQUENCE [LARGE SCALE GENOMIC DNA]</scope>
    <source>
        <strain evidence="3">cv. AM560-2</strain>
    </source>
</reference>
<evidence type="ECO:0008006" key="4">
    <source>
        <dbReference type="Google" id="ProtNLM"/>
    </source>
</evidence>
<dbReference type="EMBL" id="CM004396">
    <property type="protein sequence ID" value="OAY39384.1"/>
    <property type="molecule type" value="Genomic_DNA"/>
</dbReference>
<feature type="signal peptide" evidence="1">
    <location>
        <begin position="1"/>
        <end position="23"/>
    </location>
</feature>
<dbReference type="PANTHER" id="PTHR34454">
    <property type="entry name" value="TUNICAMYCIN INDUCED PROTEIN"/>
    <property type="match status" value="1"/>
</dbReference>
<name>A0A2C9V679_MANES</name>
<dbReference type="PANTHER" id="PTHR34454:SF2">
    <property type="entry name" value="PROTEIN TUNICAMYCIN INDUCED 1"/>
    <property type="match status" value="1"/>
</dbReference>
<gene>
    <name evidence="2" type="ORF">MANES_10G090700v8</name>
</gene>
<organism evidence="2 3">
    <name type="scientific">Manihot esculenta</name>
    <name type="common">Cassava</name>
    <name type="synonym">Jatropha manihot</name>
    <dbReference type="NCBI Taxonomy" id="3983"/>
    <lineage>
        <taxon>Eukaryota</taxon>
        <taxon>Viridiplantae</taxon>
        <taxon>Streptophyta</taxon>
        <taxon>Embryophyta</taxon>
        <taxon>Tracheophyta</taxon>
        <taxon>Spermatophyta</taxon>
        <taxon>Magnoliopsida</taxon>
        <taxon>eudicotyledons</taxon>
        <taxon>Gunneridae</taxon>
        <taxon>Pentapetalae</taxon>
        <taxon>rosids</taxon>
        <taxon>fabids</taxon>
        <taxon>Malpighiales</taxon>
        <taxon>Euphorbiaceae</taxon>
        <taxon>Crotonoideae</taxon>
        <taxon>Manihoteae</taxon>
        <taxon>Manihot</taxon>
    </lineage>
</organism>
<dbReference type="OrthoDB" id="513870at2759"/>
<evidence type="ECO:0000313" key="2">
    <source>
        <dbReference type="EMBL" id="OAY39384.1"/>
    </source>
</evidence>
<dbReference type="InterPro" id="IPR053283">
    <property type="entry name" value="TUNICAMYCIN_INDUCED_1"/>
</dbReference>
<dbReference type="STRING" id="3983.A0A2C9V679"/>
<comment type="caution">
    <text evidence="2">The sequence shown here is derived from an EMBL/GenBank/DDBJ whole genome shotgun (WGS) entry which is preliminary data.</text>
</comment>